<reference evidence="1" key="1">
    <citation type="submission" date="2013-07" db="EMBL/GenBank/DDBJ databases">
        <title>Sub-species coevolution in mutualistic symbiosis.</title>
        <authorList>
            <person name="Murfin K."/>
            <person name="Klassen J."/>
            <person name="Lee M."/>
            <person name="Forst S."/>
            <person name="Stock P."/>
            <person name="Goodrich-Blair H."/>
        </authorList>
    </citation>
    <scope>NUCLEOTIDE SEQUENCE [LARGE SCALE GENOMIC DNA]</scope>
    <source>
        <strain evidence="1">Feltiae Moldova</strain>
    </source>
</reference>
<dbReference type="HOGENOM" id="CLU_103659_0_0_6"/>
<dbReference type="AlphaFoldDB" id="A0A077NU45"/>
<protein>
    <submittedName>
        <fullName evidence="1">Uncharacterized protein</fullName>
    </submittedName>
</protein>
<evidence type="ECO:0000313" key="2">
    <source>
        <dbReference type="Proteomes" id="UP000028487"/>
    </source>
</evidence>
<dbReference type="Proteomes" id="UP000028487">
    <property type="component" value="Unassembled WGS sequence"/>
</dbReference>
<accession>A0A077NU45</accession>
<dbReference type="EMBL" id="CBSV010000182">
    <property type="protein sequence ID" value="CDH02400.1"/>
    <property type="molecule type" value="Genomic_DNA"/>
</dbReference>
<comment type="caution">
    <text evidence="1">The sequence shown here is derived from an EMBL/GenBank/DDBJ whole genome shotgun (WGS) entry which is preliminary data.</text>
</comment>
<organism evidence="1 2">
    <name type="scientific">Xenorhabdus bovienii str. feltiae Moldova</name>
    <dbReference type="NCBI Taxonomy" id="1398200"/>
    <lineage>
        <taxon>Bacteria</taxon>
        <taxon>Pseudomonadati</taxon>
        <taxon>Pseudomonadota</taxon>
        <taxon>Gammaproteobacteria</taxon>
        <taxon>Enterobacterales</taxon>
        <taxon>Morganellaceae</taxon>
        <taxon>Xenorhabdus</taxon>
    </lineage>
</organism>
<gene>
    <name evidence="1" type="ORF">XBFM1_2620002</name>
</gene>
<evidence type="ECO:0000313" key="1">
    <source>
        <dbReference type="EMBL" id="CDH02400.1"/>
    </source>
</evidence>
<dbReference type="RefSeq" id="WP_038225100.1">
    <property type="nucleotide sequence ID" value="NZ_CAWLWD010000222.1"/>
</dbReference>
<name>A0A077NU45_XENBV</name>
<proteinExistence type="predicted"/>
<sequence length="243" mass="28104">MSIINLEFKIYYQQKNDNNIADIALMDLHQITRHLDIFFGRKKVWHLKGNSKKQALQNIVFDENGPTEVAIKRFKKDYAENNSLDLITGIWDGEKDDHSCSISYYYFMNINRPDSTTIGLDLNIDAKELTISKLLDMTTYLITSRNSPIIQIETNNYTLKNNKVFPDRLGVGWAFYTPNVLDTNVLPEAEDIQIIYQDNKAIGTLIFSKKGIFDGKNQEDIYKSNDIEIRLRDLGLLPLRTEL</sequence>